<dbReference type="EMBL" id="JACHBS010000001">
    <property type="protein sequence ID" value="MBB5618600.1"/>
    <property type="molecule type" value="Genomic_DNA"/>
</dbReference>
<comment type="caution">
    <text evidence="2">The sequence shown here is derived from an EMBL/GenBank/DDBJ whole genome shotgun (WGS) entry which is preliminary data.</text>
</comment>
<feature type="transmembrane region" description="Helical" evidence="1">
    <location>
        <begin position="7"/>
        <end position="34"/>
    </location>
</feature>
<name>A0A840X8A9_9MICO</name>
<evidence type="ECO:0000256" key="1">
    <source>
        <dbReference type="SAM" id="Phobius"/>
    </source>
</evidence>
<evidence type="ECO:0000313" key="3">
    <source>
        <dbReference type="Proteomes" id="UP000552883"/>
    </source>
</evidence>
<dbReference type="RefSeq" id="WP_153981813.1">
    <property type="nucleotide sequence ID" value="NZ_BAAANZ010000003.1"/>
</dbReference>
<keyword evidence="1" id="KW-0812">Transmembrane</keyword>
<gene>
    <name evidence="2" type="ORF">BJ959_002096</name>
</gene>
<dbReference type="AlphaFoldDB" id="A0A840X8A9"/>
<keyword evidence="1" id="KW-0472">Membrane</keyword>
<organism evidence="2 3">
    <name type="scientific">Microcella frigidaquae</name>
    <dbReference type="NCBI Taxonomy" id="424758"/>
    <lineage>
        <taxon>Bacteria</taxon>
        <taxon>Bacillati</taxon>
        <taxon>Actinomycetota</taxon>
        <taxon>Actinomycetes</taxon>
        <taxon>Micrococcales</taxon>
        <taxon>Microbacteriaceae</taxon>
        <taxon>Microcella</taxon>
    </lineage>
</organism>
<keyword evidence="1" id="KW-1133">Transmembrane helix</keyword>
<feature type="transmembrane region" description="Helical" evidence="1">
    <location>
        <begin position="46"/>
        <end position="66"/>
    </location>
</feature>
<sequence>MTRLHYGVAALLSIVVGWFVFDGVSSLVGLPAFYAQLGVPADEVPWVALWIGVIQPVVFFLAGIAIGHRRPLAQFTLVLITALAVSAAARLTIIAVATGSITLVG</sequence>
<evidence type="ECO:0000313" key="2">
    <source>
        <dbReference type="EMBL" id="MBB5618600.1"/>
    </source>
</evidence>
<protein>
    <submittedName>
        <fullName evidence="2">Uncharacterized protein</fullName>
    </submittedName>
</protein>
<keyword evidence="3" id="KW-1185">Reference proteome</keyword>
<proteinExistence type="predicted"/>
<accession>A0A840X8A9</accession>
<dbReference type="Proteomes" id="UP000552883">
    <property type="component" value="Unassembled WGS sequence"/>
</dbReference>
<reference evidence="2 3" key="1">
    <citation type="submission" date="2020-08" db="EMBL/GenBank/DDBJ databases">
        <title>Sequencing the genomes of 1000 actinobacteria strains.</title>
        <authorList>
            <person name="Klenk H.-P."/>
        </authorList>
    </citation>
    <scope>NUCLEOTIDE SEQUENCE [LARGE SCALE GENOMIC DNA]</scope>
    <source>
        <strain evidence="2 3">DSM 23889</strain>
    </source>
</reference>
<dbReference type="OrthoDB" id="5121989at2"/>
<feature type="transmembrane region" description="Helical" evidence="1">
    <location>
        <begin position="78"/>
        <end position="104"/>
    </location>
</feature>